<proteinExistence type="predicted"/>
<organism evidence="1 2">
    <name type="scientific">Gemmatimonas phototrophica</name>
    <dbReference type="NCBI Taxonomy" id="1379270"/>
    <lineage>
        <taxon>Bacteria</taxon>
        <taxon>Pseudomonadati</taxon>
        <taxon>Gemmatimonadota</taxon>
        <taxon>Gemmatimonadia</taxon>
        <taxon>Gemmatimonadales</taxon>
        <taxon>Gemmatimonadaceae</taxon>
        <taxon>Gemmatimonas</taxon>
    </lineage>
</organism>
<protein>
    <submittedName>
        <fullName evidence="1">Uncharacterized protein</fullName>
    </submittedName>
</protein>
<reference evidence="1 2" key="2">
    <citation type="journal article" date="2016" name="Environ. Microbiol. Rep.">
        <title>Metagenomic evidence for the presence of phototrophic Gemmatimonadetes bacteria in diverse environments.</title>
        <authorList>
            <person name="Zeng Y."/>
            <person name="Baumbach J."/>
            <person name="Barbosa E.G."/>
            <person name="Azevedo V."/>
            <person name="Zhang C."/>
            <person name="Koblizek M."/>
        </authorList>
    </citation>
    <scope>NUCLEOTIDE SEQUENCE [LARGE SCALE GENOMIC DNA]</scope>
    <source>
        <strain evidence="1 2">AP64</strain>
    </source>
</reference>
<dbReference type="Proteomes" id="UP000076404">
    <property type="component" value="Chromosome"/>
</dbReference>
<dbReference type="EMBL" id="CP011454">
    <property type="protein sequence ID" value="AMW05602.1"/>
    <property type="molecule type" value="Genomic_DNA"/>
</dbReference>
<dbReference type="RefSeq" id="WP_026848694.1">
    <property type="nucleotide sequence ID" value="NZ_CP011454.1"/>
</dbReference>
<dbReference type="AlphaFoldDB" id="A0A143BM52"/>
<name>A0A143BM52_9BACT</name>
<reference evidence="1 2" key="1">
    <citation type="journal article" date="2014" name="Proc. Natl. Acad. Sci. U.S.A.">
        <title>Functional type 2 photosynthetic reaction centers found in the rare bacterial phylum Gemmatimonadetes.</title>
        <authorList>
            <person name="Zeng Y."/>
            <person name="Feng F."/>
            <person name="Medova H."/>
            <person name="Dean J."/>
            <person name="Koblizek M."/>
        </authorList>
    </citation>
    <scope>NUCLEOTIDE SEQUENCE [LARGE SCALE GENOMIC DNA]</scope>
    <source>
        <strain evidence="1 2">AP64</strain>
    </source>
</reference>
<keyword evidence="2" id="KW-1185">Reference proteome</keyword>
<sequence>MNEFVFVGGLMVPFFITDRGLHRLRPIDDVDVVGEYRSRNAYDEFVQPLPALGFRVDQSPGAPVWYPLVMATSVSVDLPEPLAL</sequence>
<gene>
    <name evidence="1" type="ORF">GEMMAAP_13885</name>
</gene>
<dbReference type="OrthoDB" id="114489at2"/>
<evidence type="ECO:0000313" key="1">
    <source>
        <dbReference type="EMBL" id="AMW05602.1"/>
    </source>
</evidence>
<evidence type="ECO:0000313" key="2">
    <source>
        <dbReference type="Proteomes" id="UP000076404"/>
    </source>
</evidence>
<accession>A0A143BM52</accession>
<dbReference type="KEGG" id="gph:GEMMAAP_13885"/>